<dbReference type="EMBL" id="AMEP01000142">
    <property type="protein sequence ID" value="EKX97302.1"/>
    <property type="molecule type" value="Genomic_DNA"/>
</dbReference>
<dbReference type="HOGENOM" id="CLU_096072_4_2_10"/>
<evidence type="ECO:0000256" key="6">
    <source>
        <dbReference type="ARBA" id="ARBA00023163"/>
    </source>
</evidence>
<dbReference type="Pfam" id="PF01475">
    <property type="entry name" value="FUR"/>
    <property type="match status" value="1"/>
</dbReference>
<accession>L1N1V7</accession>
<proteinExistence type="inferred from homology"/>
<reference evidence="8 9" key="1">
    <citation type="submission" date="2012-05" db="EMBL/GenBank/DDBJ databases">
        <authorList>
            <person name="Weinstock G."/>
            <person name="Sodergren E."/>
            <person name="Lobos E.A."/>
            <person name="Fulton L."/>
            <person name="Fulton R."/>
            <person name="Courtney L."/>
            <person name="Fronick C."/>
            <person name="O'Laughlin M."/>
            <person name="Godfrey J."/>
            <person name="Wilson R.M."/>
            <person name="Miner T."/>
            <person name="Farmer C."/>
            <person name="Delehaunty K."/>
            <person name="Cordes M."/>
            <person name="Minx P."/>
            <person name="Tomlinson C."/>
            <person name="Chen J."/>
            <person name="Wollam A."/>
            <person name="Pepin K.H."/>
            <person name="Bhonagiri V."/>
            <person name="Zhang X."/>
            <person name="Suruliraj S."/>
            <person name="Warren W."/>
            <person name="Mitreva M."/>
            <person name="Mardis E.R."/>
            <person name="Wilson R.K."/>
        </authorList>
    </citation>
    <scope>NUCLEOTIDE SEQUENCE [LARGE SCALE GENOMIC DNA]</scope>
    <source>
        <strain evidence="8 9">F0055</strain>
    </source>
</reference>
<gene>
    <name evidence="8" type="ORF">HMPREF9151_02220</name>
</gene>
<dbReference type="SUPFAM" id="SSF46785">
    <property type="entry name" value="Winged helix' DNA-binding domain"/>
    <property type="match status" value="1"/>
</dbReference>
<dbReference type="GO" id="GO:0000976">
    <property type="term" value="F:transcription cis-regulatory region binding"/>
    <property type="evidence" value="ECO:0007669"/>
    <property type="project" value="TreeGrafter"/>
</dbReference>
<dbReference type="STRING" id="1127699.HMPREF9151_02220"/>
<keyword evidence="2" id="KW-0678">Repressor</keyword>
<dbReference type="PANTHER" id="PTHR33202">
    <property type="entry name" value="ZINC UPTAKE REGULATION PROTEIN"/>
    <property type="match status" value="1"/>
</dbReference>
<dbReference type="CDD" id="cd07153">
    <property type="entry name" value="Fur_like"/>
    <property type="match status" value="1"/>
</dbReference>
<dbReference type="RefSeq" id="WP_009161081.1">
    <property type="nucleotide sequence ID" value="NZ_KB290960.1"/>
</dbReference>
<evidence type="ECO:0000256" key="1">
    <source>
        <dbReference type="ARBA" id="ARBA00007957"/>
    </source>
</evidence>
<dbReference type="GO" id="GO:0003700">
    <property type="term" value="F:DNA-binding transcription factor activity"/>
    <property type="evidence" value="ECO:0007669"/>
    <property type="project" value="InterPro"/>
</dbReference>
<dbReference type="InterPro" id="IPR036388">
    <property type="entry name" value="WH-like_DNA-bd_sf"/>
</dbReference>
<evidence type="ECO:0000256" key="4">
    <source>
        <dbReference type="ARBA" id="ARBA00023015"/>
    </source>
</evidence>
<dbReference type="GO" id="GO:0008270">
    <property type="term" value="F:zinc ion binding"/>
    <property type="evidence" value="ECO:0007669"/>
    <property type="project" value="TreeGrafter"/>
</dbReference>
<keyword evidence="7" id="KW-0479">Metal-binding</keyword>
<dbReference type="InterPro" id="IPR036390">
    <property type="entry name" value="WH_DNA-bd_sf"/>
</dbReference>
<feature type="binding site" evidence="7">
    <location>
        <position position="93"/>
    </location>
    <ligand>
        <name>Zn(2+)</name>
        <dbReference type="ChEBI" id="CHEBI:29105"/>
    </ligand>
</feature>
<dbReference type="AlphaFoldDB" id="L1N1V7"/>
<evidence type="ECO:0000256" key="7">
    <source>
        <dbReference type="PIRSR" id="PIRSR602481-1"/>
    </source>
</evidence>
<evidence type="ECO:0000313" key="8">
    <source>
        <dbReference type="EMBL" id="EKX97302.1"/>
    </source>
</evidence>
<dbReference type="Proteomes" id="UP000010433">
    <property type="component" value="Unassembled WGS sequence"/>
</dbReference>
<keyword evidence="6" id="KW-0804">Transcription</keyword>
<organism evidence="8 9">
    <name type="scientific">Hoylesella saccharolytica F0055</name>
    <dbReference type="NCBI Taxonomy" id="1127699"/>
    <lineage>
        <taxon>Bacteria</taxon>
        <taxon>Pseudomonadati</taxon>
        <taxon>Bacteroidota</taxon>
        <taxon>Bacteroidia</taxon>
        <taxon>Bacteroidales</taxon>
        <taxon>Prevotellaceae</taxon>
        <taxon>Hoylesella</taxon>
    </lineage>
</organism>
<keyword evidence="3 7" id="KW-0862">Zinc</keyword>
<dbReference type="PATRIC" id="fig|1127699.3.peg.2031"/>
<feature type="binding site" evidence="7">
    <location>
        <position position="135"/>
    </location>
    <ligand>
        <name>Zn(2+)</name>
        <dbReference type="ChEBI" id="CHEBI:29105"/>
    </ligand>
</feature>
<dbReference type="Gene3D" id="3.30.1490.190">
    <property type="match status" value="1"/>
</dbReference>
<sequence>MAKTELYNRLRNRGVRPSTQRLAIMEYLLTHYTHPTVDDVFQGLSPTIKTLSRTTVYNTLRMFAERGLAQMITIDDHRVCYDGNVSPHVHFFCNICNKIIDLHDIEAPYISAPFDVADNLVYEAQLYYKGVCKACRQKGTAH</sequence>
<keyword evidence="9" id="KW-1185">Reference proteome</keyword>
<comment type="caution">
    <text evidence="8">The sequence shown here is derived from an EMBL/GenBank/DDBJ whole genome shotgun (WGS) entry which is preliminary data.</text>
</comment>
<dbReference type="GO" id="GO:0045892">
    <property type="term" value="P:negative regulation of DNA-templated transcription"/>
    <property type="evidence" value="ECO:0007669"/>
    <property type="project" value="TreeGrafter"/>
</dbReference>
<dbReference type="InterPro" id="IPR043135">
    <property type="entry name" value="Fur_C"/>
</dbReference>
<keyword evidence="5" id="KW-0238">DNA-binding</keyword>
<dbReference type="GO" id="GO:1900376">
    <property type="term" value="P:regulation of secondary metabolite biosynthetic process"/>
    <property type="evidence" value="ECO:0007669"/>
    <property type="project" value="TreeGrafter"/>
</dbReference>
<comment type="cofactor">
    <cofactor evidence="7">
        <name>Zn(2+)</name>
        <dbReference type="ChEBI" id="CHEBI:29105"/>
    </cofactor>
    <text evidence="7">Binds 1 zinc ion per subunit.</text>
</comment>
<dbReference type="OrthoDB" id="594893at2"/>
<dbReference type="Gene3D" id="1.10.10.10">
    <property type="entry name" value="Winged helix-like DNA-binding domain superfamily/Winged helix DNA-binding domain"/>
    <property type="match status" value="1"/>
</dbReference>
<feature type="binding site" evidence="7">
    <location>
        <position position="132"/>
    </location>
    <ligand>
        <name>Zn(2+)</name>
        <dbReference type="ChEBI" id="CHEBI:29105"/>
    </ligand>
</feature>
<feature type="binding site" evidence="7">
    <location>
        <position position="96"/>
    </location>
    <ligand>
        <name>Zn(2+)</name>
        <dbReference type="ChEBI" id="CHEBI:29105"/>
    </ligand>
</feature>
<evidence type="ECO:0000256" key="5">
    <source>
        <dbReference type="ARBA" id="ARBA00023125"/>
    </source>
</evidence>
<evidence type="ECO:0000256" key="2">
    <source>
        <dbReference type="ARBA" id="ARBA00022491"/>
    </source>
</evidence>
<dbReference type="InterPro" id="IPR002481">
    <property type="entry name" value="FUR"/>
</dbReference>
<evidence type="ECO:0000256" key="3">
    <source>
        <dbReference type="ARBA" id="ARBA00022833"/>
    </source>
</evidence>
<name>L1N1V7_9BACT</name>
<comment type="similarity">
    <text evidence="1">Belongs to the Fur family.</text>
</comment>
<evidence type="ECO:0000313" key="9">
    <source>
        <dbReference type="Proteomes" id="UP000010433"/>
    </source>
</evidence>
<protein>
    <submittedName>
        <fullName evidence="8">Transcriptional regulator, Fur family</fullName>
    </submittedName>
</protein>
<dbReference type="PANTHER" id="PTHR33202:SF8">
    <property type="entry name" value="PEROXIDE-RESPONSIVE REPRESSOR PERR"/>
    <property type="match status" value="1"/>
</dbReference>
<keyword evidence="4" id="KW-0805">Transcription regulation</keyword>